<dbReference type="InParanoid" id="A0A1V9XQD2"/>
<name>A0A1V9XQD2_9ACAR</name>
<reference evidence="1 2" key="1">
    <citation type="journal article" date="2017" name="Gigascience">
        <title>Draft genome of the honey bee ectoparasitic mite, Tropilaelaps mercedesae, is shaped by the parasitic life history.</title>
        <authorList>
            <person name="Dong X."/>
            <person name="Armstrong S.D."/>
            <person name="Xia D."/>
            <person name="Makepeace B.L."/>
            <person name="Darby A.C."/>
            <person name="Kadowaki T."/>
        </authorList>
    </citation>
    <scope>NUCLEOTIDE SEQUENCE [LARGE SCALE GENOMIC DNA]</scope>
    <source>
        <strain evidence="1">Wuxi-XJTLU</strain>
    </source>
</reference>
<dbReference type="AlphaFoldDB" id="A0A1V9XQD2"/>
<organism evidence="1 2">
    <name type="scientific">Tropilaelaps mercedesae</name>
    <dbReference type="NCBI Taxonomy" id="418985"/>
    <lineage>
        <taxon>Eukaryota</taxon>
        <taxon>Metazoa</taxon>
        <taxon>Ecdysozoa</taxon>
        <taxon>Arthropoda</taxon>
        <taxon>Chelicerata</taxon>
        <taxon>Arachnida</taxon>
        <taxon>Acari</taxon>
        <taxon>Parasitiformes</taxon>
        <taxon>Mesostigmata</taxon>
        <taxon>Gamasina</taxon>
        <taxon>Dermanyssoidea</taxon>
        <taxon>Laelapidae</taxon>
        <taxon>Tropilaelaps</taxon>
    </lineage>
</organism>
<keyword evidence="2" id="KW-1185">Reference proteome</keyword>
<sequence length="249" mass="28252">MSKSRSKRTLYIDDQVINLFMCLSLPFSVPLLKYDQDLLEAYKNNKARKEQEHYLPSISAHDNEFESQYNEDDTYGEDQYAVRDELSARSFGIHQATFGSGRKTFIDGKHQRKRYYMETILEPITSLYKNHFDRFPVQLWSPADSSKSEFIGRSASGFQDTASALSSFTLVSVDAKIVDMLESFPDSCTQQVLCRVGRSLTEASPLQALLLKLYKGNIFGFDDKSSHQALDVALDGDVCENMFPPCGDL</sequence>
<comment type="caution">
    <text evidence="1">The sequence shown here is derived from an EMBL/GenBank/DDBJ whole genome shotgun (WGS) entry which is preliminary data.</text>
</comment>
<evidence type="ECO:0000313" key="1">
    <source>
        <dbReference type="EMBL" id="OQR75710.1"/>
    </source>
</evidence>
<dbReference type="Proteomes" id="UP000192247">
    <property type="component" value="Unassembled WGS sequence"/>
</dbReference>
<dbReference type="EMBL" id="MNPL01005940">
    <property type="protein sequence ID" value="OQR75710.1"/>
    <property type="molecule type" value="Genomic_DNA"/>
</dbReference>
<accession>A0A1V9XQD2</accession>
<evidence type="ECO:0000313" key="2">
    <source>
        <dbReference type="Proteomes" id="UP000192247"/>
    </source>
</evidence>
<proteinExistence type="predicted"/>
<protein>
    <submittedName>
        <fullName evidence="1">Uncharacterized protein</fullName>
    </submittedName>
</protein>
<gene>
    <name evidence="1" type="ORF">BIW11_08245</name>
</gene>